<dbReference type="EMBL" id="PEIB01000001">
    <property type="protein sequence ID" value="RXJ74944.1"/>
    <property type="molecule type" value="Genomic_DNA"/>
</dbReference>
<reference evidence="2 3" key="1">
    <citation type="submission" date="2017-10" db="EMBL/GenBank/DDBJ databases">
        <title>Nyctiphanis sp. nov., isolated from the stomach of the euphausiid Nyctiphanes simplex (Hansen, 1911) in the Gulf of California.</title>
        <authorList>
            <person name="Gomez-Gil B."/>
            <person name="Aguilar-Mendez M."/>
            <person name="Lopez-Cortes A."/>
            <person name="Gomez-Gutierrez J."/>
            <person name="Roque A."/>
            <person name="Lang E."/>
            <person name="Gonzalez-Castillo A."/>
        </authorList>
    </citation>
    <scope>NUCLEOTIDE SEQUENCE [LARGE SCALE GENOMIC DNA]</scope>
    <source>
        <strain evidence="2 3">CAIM 600</strain>
    </source>
</reference>
<comment type="caution">
    <text evidence="2">The sequence shown here is derived from an EMBL/GenBank/DDBJ whole genome shotgun (WGS) entry which is preliminary data.</text>
</comment>
<gene>
    <name evidence="2" type="ORF">CS022_01835</name>
</gene>
<proteinExistence type="predicted"/>
<keyword evidence="1" id="KW-0472">Membrane</keyword>
<dbReference type="RefSeq" id="WP_129120830.1">
    <property type="nucleotide sequence ID" value="NZ_PEIB01000001.1"/>
</dbReference>
<evidence type="ECO:0000313" key="2">
    <source>
        <dbReference type="EMBL" id="RXJ74944.1"/>
    </source>
</evidence>
<feature type="transmembrane region" description="Helical" evidence="1">
    <location>
        <begin position="31"/>
        <end position="50"/>
    </location>
</feature>
<name>A0A4Q0YXB0_9GAMM</name>
<feature type="transmembrane region" description="Helical" evidence="1">
    <location>
        <begin position="110"/>
        <end position="135"/>
    </location>
</feature>
<evidence type="ECO:0000256" key="1">
    <source>
        <dbReference type="SAM" id="Phobius"/>
    </source>
</evidence>
<evidence type="ECO:0000313" key="3">
    <source>
        <dbReference type="Proteomes" id="UP000290287"/>
    </source>
</evidence>
<keyword evidence="1" id="KW-0812">Transmembrane</keyword>
<dbReference type="AlphaFoldDB" id="A0A4Q0YXB0"/>
<accession>A0A4Q0YXB0</accession>
<organism evidence="2 3">
    <name type="scientific">Veronia nyctiphanis</name>
    <dbReference type="NCBI Taxonomy" id="1278244"/>
    <lineage>
        <taxon>Bacteria</taxon>
        <taxon>Pseudomonadati</taxon>
        <taxon>Pseudomonadota</taxon>
        <taxon>Gammaproteobacteria</taxon>
        <taxon>Vibrionales</taxon>
        <taxon>Vibrionaceae</taxon>
        <taxon>Veronia</taxon>
    </lineage>
</organism>
<dbReference type="Proteomes" id="UP000290287">
    <property type="component" value="Unassembled WGS sequence"/>
</dbReference>
<sequence length="140" mass="15635">MSHFIGWLISVAAIFLSVTLSADWRIFLDTQTFIVILGFVYGIPLAVFGWDKTLKSIVGFKYMFTHPSTKKPELGLVYKAKIKFSFWAVGISFLISLVAIANNIEDLSVLGYALALALLSVVYPMILSGILYYPLYKKLA</sequence>
<dbReference type="OrthoDB" id="7062680at2"/>
<protein>
    <submittedName>
        <fullName evidence="2">Uncharacterized protein</fullName>
    </submittedName>
</protein>
<keyword evidence="3" id="KW-1185">Reference proteome</keyword>
<feature type="transmembrane region" description="Helical" evidence="1">
    <location>
        <begin position="84"/>
        <end position="104"/>
    </location>
</feature>
<keyword evidence="1" id="KW-1133">Transmembrane helix</keyword>